<sequence length="4115" mass="459744">MGKVCTVRTMRLPPESLPKLTELELLEMDEPLQAAGAGWLAFFRLGEMEVLSRARRALQPLWLVGLRTLASVSTFVPNVHHRKPWSGRSSAARGLTFSQGHKMPSSEARSSKIVPNIGRVSSELTASKLLRSSKNFLQNKTLPKAIKDMGEALSGHQFQPTVVMDQKIKLLEKECDTESSTPKTRNMSAKNTQNDNVVTSTLICKVKRSPRFVRKSVISNIKSKYRNSMPVLSAETVSGKYRTSRRKIPRRKTDKNASVLSLTKDQIGARTDMVLPRRSGRTSVLREKINASMAESSTDEKISTVVETDVLNNCKLLPQTLSSTEGNVQCEEKLPDENTDKQVSSNDSVKNMDIKLDKRNKVRKMTDDIIKTKTKVLKVSIIKRDVLKTDVNEIAHKDCSLVCDGDLHPACEESSASQDKMESYVATYKKIPTPRICLSCGKKFKNISILERHLLKCGTVIKSRRRSTRTIQSSVSKTEVTKSKDIDENMPELQKEEPLEVLSVNESSKKCDDIANDIPVLSPVSGVTVSHTVDICNDEKCDDADFEGIRSRRKSKRGQKTVQSSGLVLNTEEHKNSESNSTSVKHGSLRDDKNSILPVVTQNQNVSSSESKNLKKMFYRRINKTNIPNAKDIENCINSTVISSDILQTVSGSPGNAELSKGSSLKSNANHKIDLSVAQTIVKMVTKKKDNLKINKNCVGKTKNFLKGANKKSKKIKEINSEENGFGIAHSDGELKTEIQVERNENMNKNTESISKTMKVKGQVIRKNLGVKQNQNKKVSQVRSSKRLSKVFSDNITEKIAPSCNKSLIQKSEAEIGNGHYRTSELLQVQEETIDKDSALLVECCKGSQNNCICSVMQVPQVSQDESSKILAESNNIKLSPGSREALCVFNNKEVANTCTKGISISPEKLDPKKELNISQNCFPSHVLHSDEDVKKSEIMVKDLLGLENPNVNNEKFKGENGRFCDVSGDVPNILNKLNNDLTNSKTDIQLEFKKAQHLVLRKKCRKVLNSPKFEMTKTVRNTLTPLNKKNSKINKTKHKNNKILCKEKSEDSSKKCTQNPNISDLEIDAAQVSDAVHSKPALKNLIANSHSTIEVKESLLDLGSSGEIKVTRIQDKLSSLQESCETGMSREQCNVLSRESVSSTETQMNTEMKLEGVPSTCVKQKISTISHTGRRKHKFPKIKSNFFPKCKFKKHHNHPKNSLPKLKSFEGNLNVNLLPFEGLESEGGKNIVAIDKNMSTEAEVTTRFLACDDTKKVDATKLHRFSNNSTYILFEMPTENEITKKSFSEPISNISDKKGCDKVCEVAETNCFENGIKCELKVVSDNVISPACRDESLCCINEEYQPGVAVGNVKKESSVTEIITFSESSLDADEDTLPIAKLREINLSRIRNLNRLNRNNRRHIKRNRKRRVKATEINHIEINCSGGYAVSKTKSLSDVCDTESPNCFVKIQEKTVLPVKDGDELCNDNLKSEENFSLVGNRLLRTRRNNSSDKNVLSQFERRESRARSTRWKLSYEEMYTSSDIASEADSQEFDSNQKENKSILRGHYRRRNRRMRNAKPRNNFLHQDKKRRKSLRRLTVLRNQRKAEMRLETKAFRNGKISLTKSSAINGTQEDHCKNVKMTLIENVFNLENCENVSSVKKYPDIVLESATEEETVSEITKTAVINKVFCKKPKKNNLHEMKMKGKNSVVIDLENTESLQAVLNTQHLESSVEQFRALNNKSSPHENLSFIDNNIIMSADCIKIKKIRSCELFKTDSILDGDCRDNAGENETNHYKKVTKLYEMSKTSDGRKAFTSKNMKSKNLRNLFVKRKDAKVMKIKTTQKRKRQKAKDSLKGHSNVLDQVGNTIPKQLIVTTVDGSDHISSIHLENKKMLHHNNTEYCVVGSAEGIRFPDALEKKIESKHDLDILSDTRLVLDKIVELADTTAKDEILSKEKFVCVLSEEEVSLQKAEISLPIIYTALSKEDTALSKEDTALSKEDTSLSDEDTSLSDEDTSLSKYDAALSKDDVVAQDDAVSLSKDDAALSKDVSLSDDGIAAHSGNCIATHSDDCIAARFDDGTASTSGDGSSHSDNGSALSKDEIALSKDEVALPIEATGFPTEATGFPTEATGLPTEATGLPSEATALPLEGIAFSNVDILNRSFYHTKTVENEMVVSLTSPHSLVQLPGREFSLSGVENSCDITEEEATTQTDSLELLNKSIYDNCVQKESELKNLHYCDICKKHFPSSSNLIKHKLSVFHKKNLAPEVSAYNNGATRAQTVANGSNPECSEEHSSMSDPIITEHYHQDGIDAVSVAENSLDVAFSFSDEVPLSIIAKNMSKNVRKQRKHKKLLTKTSSYKKKIKLENNDKNKRKHIQPKNKLHGKFKRKLLVEKESLKLCVTNKLFVTSGHITDMHYNCPSYQSKPSSTLHFIDDSNKVSSNTESESNSVCNNSTYTLACEEMKETNKCTLTTTSKMEPDSNVLSQLVECVKFMNHSDECKDETESVISKSLLHQPLSLAVLASRYLEEDVLDNMENAFIAPLNKINCFRDTAGKKRCLMAFEEIKKNEDDIVSHPQWQPSLKNIFALPPSFRELCFDSVLLSEVETQDNVLESENFTVEPSTLQNPETPLIPHMDSKFLHSNKNYECTEQTSCRELEKNIPLPEIQIPILLKTDIQGPSLNEEPLESDEKKIEKLTWPVFKIEDPKNCEGENVPVELPEDQHTLSLELDLDESLILQESSKTLQNKACPLQPPQLQQTPIFVERKLQPSLLQVTASSSLEDAKHVPGKIEKTDMKLNFLQIYDGPKLFPQELKSEGLLKQSAPQEYIASKEILQTSASQEKVALQKLVLQEENCKLPTAQNFGAGISKLGKTKKAYIPEKLQVQLPLLKIRDVQFLLAHHVDIQKTTYEDSDSQESMLEDSGIKNSRGQQSINVSLALVKSSDVSFSDNQIKLDQPAENKCEGGFNSSQDTEKLSLAVKEYEHNLCISIKTLPELPKVEENNLCAYVTELSQQEITLFDCSASLLEPKNQESPIDDCMSQMSLGKEPGCEQVTDIIDTLPISNVQEKNLHEYGDSMIPSEHGELDDRIETCDHLTSDMLPKPLNSTISVTAESVTEPQDNILLSNNQICTQVCENVITTEKDFRQQNGEKGSPMQSSEETNFPVPECEDGKQLLKYPYSETVSCPISAASNLEEDRLWRNQNNASEQPIANQTQIQILGNNAPWSQERDKCRDSDELPRKQISNGNSVLHDSLCEPVFRGSSHELFGGSQTLNPSGILGDSLCVQKTVVDVSSSSYDISTQASEMSQNPSWSQKCDSGDTVKDNSSVAQLKMEYSSLHRLAEVVIWSQSHTASPVLESALCRRTELGTSLKMSNGVTWPDSSSERNIHETAASEDNVNWPQKEQNINMFQDSSNEQADVHSSLTKISENKVVWSQNNKVCLPVFPECSHECVCPSSLKDSKNKYTWPENQEIRTSVLQNLADEQHEMHPPSLQISKTDAIVSQENENCVSVLQTLSNEQNEIHHPPVNISQNNLVWQHSGKPDCSLNQSSKHETLQPSVENTNNDLTWSQKENIGVAALQALSLAKDRINIMVDDTHMAQPQTSETYKFSPPTKQCNIHQPSYPDHDFNVCLPHHSEIVANDQQEYPLENVSVNPQLQSDSRSLQLHNQTSYTPIQQSPSLENRTLVPEVQSTFEESTTNEYENQFSSLEVNSAQVSLSQQEHMLKKLPLQLLKETEIECSVPQKPEVNAEILKESSINVPLQGENQTQVDPCAKLPNSEVHTASAKECENQLGYQVGNTAWCGSENGNWPNEQIQNSAGWSGQGELNSNTGWSDWVAGNMNWPQQTAPHIYSTAPVPAEGSLGSIIDSVNQILNEENASGVNSSEAAHVASDYNSYGTLPASCVVPRGLEELQRAMGATDEEMLMLQKLGENCCWPLENAEIMDLDGHKQMPEKNNTVQKIKEAEKATVISKPLENCTKKGQLSSQLTTQFTEEEVLSNLALNLYSRMQTTDEEAKIFICLKILIYQHLFPKIESEEDCMRNITRLLLLPKLRNFLQCPKPPTLEELIEQVKETERNYQEQAALDRKQGGKGTEEAKLTSHVPSPTPPDPSALTVRPSLRPASSKVLGLS</sequence>
<dbReference type="InterPro" id="IPR036236">
    <property type="entry name" value="Znf_C2H2_sf"/>
</dbReference>
<evidence type="ECO:0000313" key="5">
    <source>
        <dbReference type="Proteomes" id="UP001159363"/>
    </source>
</evidence>
<dbReference type="SUPFAM" id="SSF57667">
    <property type="entry name" value="beta-beta-alpha zinc fingers"/>
    <property type="match status" value="1"/>
</dbReference>
<dbReference type="Proteomes" id="UP001159363">
    <property type="component" value="Chromosome 11"/>
</dbReference>
<evidence type="ECO:0000256" key="1">
    <source>
        <dbReference type="PROSITE-ProRule" id="PRU00042"/>
    </source>
</evidence>
<protein>
    <recommendedName>
        <fullName evidence="3">C2H2-type domain-containing protein</fullName>
    </recommendedName>
</protein>
<name>A0ABQ9GHR9_9NEOP</name>
<feature type="compositionally biased region" description="Basic and acidic residues" evidence="2">
    <location>
        <begin position="1973"/>
        <end position="1984"/>
    </location>
</feature>
<feature type="compositionally biased region" description="Basic and acidic residues" evidence="2">
    <location>
        <begin position="3210"/>
        <end position="3223"/>
    </location>
</feature>
<keyword evidence="1" id="KW-0863">Zinc-finger</keyword>
<dbReference type="InterPro" id="IPR013087">
    <property type="entry name" value="Znf_C2H2_type"/>
</dbReference>
<organism evidence="4 5">
    <name type="scientific">Dryococelus australis</name>
    <dbReference type="NCBI Taxonomy" id="614101"/>
    <lineage>
        <taxon>Eukaryota</taxon>
        <taxon>Metazoa</taxon>
        <taxon>Ecdysozoa</taxon>
        <taxon>Arthropoda</taxon>
        <taxon>Hexapoda</taxon>
        <taxon>Insecta</taxon>
        <taxon>Pterygota</taxon>
        <taxon>Neoptera</taxon>
        <taxon>Polyneoptera</taxon>
        <taxon>Phasmatodea</taxon>
        <taxon>Verophasmatodea</taxon>
        <taxon>Anareolatae</taxon>
        <taxon>Phasmatidae</taxon>
        <taxon>Eurycanthinae</taxon>
        <taxon>Dryococelus</taxon>
    </lineage>
</organism>
<reference evidence="4 5" key="1">
    <citation type="submission" date="2023-02" db="EMBL/GenBank/DDBJ databases">
        <title>LHISI_Scaffold_Assembly.</title>
        <authorList>
            <person name="Stuart O.P."/>
            <person name="Cleave R."/>
            <person name="Magrath M.J.L."/>
            <person name="Mikheyev A.S."/>
        </authorList>
    </citation>
    <scope>NUCLEOTIDE SEQUENCE [LARGE SCALE GENOMIC DNA]</scope>
    <source>
        <strain evidence="4">Daus_M_001</strain>
        <tissue evidence="4">Leg muscle</tissue>
    </source>
</reference>
<feature type="region of interest" description="Disordered" evidence="2">
    <location>
        <begin position="551"/>
        <end position="610"/>
    </location>
</feature>
<feature type="region of interest" description="Disordered" evidence="2">
    <location>
        <begin position="1529"/>
        <end position="1566"/>
    </location>
</feature>
<evidence type="ECO:0000259" key="3">
    <source>
        <dbReference type="PROSITE" id="PS50157"/>
    </source>
</evidence>
<feature type="compositionally biased region" description="Acidic residues" evidence="2">
    <location>
        <begin position="1985"/>
        <end position="1997"/>
    </location>
</feature>
<dbReference type="PROSITE" id="PS50157">
    <property type="entry name" value="ZINC_FINGER_C2H2_2"/>
    <property type="match status" value="1"/>
</dbReference>
<feature type="region of interest" description="Disordered" evidence="2">
    <location>
        <begin position="3207"/>
        <end position="3228"/>
    </location>
</feature>
<keyword evidence="1" id="KW-0479">Metal-binding</keyword>
<dbReference type="EMBL" id="JARBHB010000012">
    <property type="protein sequence ID" value="KAJ8871549.1"/>
    <property type="molecule type" value="Genomic_DNA"/>
</dbReference>
<evidence type="ECO:0000313" key="4">
    <source>
        <dbReference type="EMBL" id="KAJ8871549.1"/>
    </source>
</evidence>
<feature type="domain" description="C2H2-type" evidence="3">
    <location>
        <begin position="2219"/>
        <end position="2248"/>
    </location>
</feature>
<dbReference type="PROSITE" id="PS00028">
    <property type="entry name" value="ZINC_FINGER_C2H2_1"/>
    <property type="match status" value="1"/>
</dbReference>
<keyword evidence="5" id="KW-1185">Reference proteome</keyword>
<comment type="caution">
    <text evidence="4">The sequence shown here is derived from an EMBL/GenBank/DDBJ whole genome shotgun (WGS) entry which is preliminary data.</text>
</comment>
<feature type="compositionally biased region" description="Basic residues" evidence="2">
    <location>
        <begin position="1546"/>
        <end position="1561"/>
    </location>
</feature>
<proteinExistence type="predicted"/>
<evidence type="ECO:0000256" key="2">
    <source>
        <dbReference type="SAM" id="MobiDB-lite"/>
    </source>
</evidence>
<feature type="compositionally biased region" description="Polar residues" evidence="2">
    <location>
        <begin position="600"/>
        <end position="610"/>
    </location>
</feature>
<gene>
    <name evidence="4" type="ORF">PR048_027873</name>
</gene>
<feature type="region of interest" description="Disordered" evidence="2">
    <location>
        <begin position="1973"/>
        <end position="1997"/>
    </location>
</feature>
<keyword evidence="1" id="KW-0862">Zinc</keyword>
<accession>A0ABQ9GHR9</accession>
<feature type="region of interest" description="Disordered" evidence="2">
    <location>
        <begin position="4063"/>
        <end position="4115"/>
    </location>
</feature>
<feature type="compositionally biased region" description="Basic and acidic residues" evidence="2">
    <location>
        <begin position="4063"/>
        <end position="4083"/>
    </location>
</feature>